<evidence type="ECO:0000313" key="5">
    <source>
        <dbReference type="EMBL" id="EQB61890.1"/>
    </source>
</evidence>
<dbReference type="Proteomes" id="UP000053780">
    <property type="component" value="Unassembled WGS sequence"/>
</dbReference>
<feature type="domain" description="XPG-I" evidence="4">
    <location>
        <begin position="204"/>
        <end position="272"/>
    </location>
</feature>
<dbReference type="EMBL" id="KE647071">
    <property type="protein sequence ID" value="EQB61890.1"/>
    <property type="molecule type" value="Genomic_DNA"/>
</dbReference>
<keyword evidence="2" id="KW-0255">Endonuclease</keyword>
<protein>
    <submittedName>
        <fullName evidence="5">Dna repair protein uvh3</fullName>
    </submittedName>
</protein>
<evidence type="ECO:0000259" key="4">
    <source>
        <dbReference type="SMART" id="SM00484"/>
    </source>
</evidence>
<dbReference type="SUPFAM" id="SSF47807">
    <property type="entry name" value="5' to 3' exonuclease, C-terminal subdomain"/>
    <property type="match status" value="1"/>
</dbReference>
<dbReference type="VEuPathDB" id="MicrosporidiaDB:NAPIS_ORF00555"/>
<keyword evidence="3" id="KW-0460">Magnesium</keyword>
<dbReference type="GO" id="GO:0046872">
    <property type="term" value="F:metal ion binding"/>
    <property type="evidence" value="ECO:0007669"/>
    <property type="project" value="UniProtKB-KW"/>
</dbReference>
<dbReference type="InterPro" id="IPR006084">
    <property type="entry name" value="XPG/Rad2"/>
</dbReference>
<dbReference type="GO" id="GO:0017108">
    <property type="term" value="F:5'-flap endonuclease activity"/>
    <property type="evidence" value="ECO:0007669"/>
    <property type="project" value="TreeGrafter"/>
</dbReference>
<dbReference type="InterPro" id="IPR006086">
    <property type="entry name" value="XPG-I_dom"/>
</dbReference>
<dbReference type="Gene3D" id="3.40.50.1010">
    <property type="entry name" value="5'-nuclease"/>
    <property type="match status" value="1"/>
</dbReference>
<evidence type="ECO:0000256" key="1">
    <source>
        <dbReference type="ARBA" id="ARBA00022723"/>
    </source>
</evidence>
<evidence type="ECO:0000313" key="6">
    <source>
        <dbReference type="Proteomes" id="UP000053780"/>
    </source>
</evidence>
<dbReference type="PANTHER" id="PTHR11081">
    <property type="entry name" value="FLAP ENDONUCLEASE FAMILY MEMBER"/>
    <property type="match status" value="1"/>
</dbReference>
<proteinExistence type="predicted"/>
<dbReference type="SUPFAM" id="SSF88723">
    <property type="entry name" value="PIN domain-like"/>
    <property type="match status" value="1"/>
</dbReference>
<dbReference type="OrthoDB" id="31113at2759"/>
<dbReference type="HOGENOM" id="CLU_746166_0_0_1"/>
<evidence type="ECO:0000256" key="3">
    <source>
        <dbReference type="ARBA" id="ARBA00022842"/>
    </source>
</evidence>
<reference evidence="5 6" key="1">
    <citation type="journal article" date="2013" name="BMC Genomics">
        <title>Genome sequencing and comparative genomics of honey bee microsporidia, Nosema apis reveal novel insights into host-parasite interactions.</title>
        <authorList>
            <person name="Chen Yp."/>
            <person name="Pettis J.S."/>
            <person name="Zhao Y."/>
            <person name="Liu X."/>
            <person name="Tallon L.J."/>
            <person name="Sadzewicz L.D."/>
            <person name="Li R."/>
            <person name="Zheng H."/>
            <person name="Huang S."/>
            <person name="Zhang X."/>
            <person name="Hamilton M.C."/>
            <person name="Pernal S.F."/>
            <person name="Melathopoulos A.P."/>
            <person name="Yan X."/>
            <person name="Evans J.D."/>
        </authorList>
    </citation>
    <scope>NUCLEOTIDE SEQUENCE [LARGE SCALE GENOMIC DNA]</scope>
    <source>
        <strain evidence="5 6">BRL 01</strain>
    </source>
</reference>
<keyword evidence="1" id="KW-0479">Metal-binding</keyword>
<dbReference type="InterPro" id="IPR029060">
    <property type="entry name" value="PIN-like_dom_sf"/>
</dbReference>
<gene>
    <name evidence="5" type="ORF">NAPIS_ORF00555</name>
</gene>
<dbReference type="PANTHER" id="PTHR11081:SF9">
    <property type="entry name" value="FLAP ENDONUCLEASE 1"/>
    <property type="match status" value="1"/>
</dbReference>
<dbReference type="GO" id="GO:0008409">
    <property type="term" value="F:5'-3' exonuclease activity"/>
    <property type="evidence" value="ECO:0007669"/>
    <property type="project" value="TreeGrafter"/>
</dbReference>
<dbReference type="GO" id="GO:0006281">
    <property type="term" value="P:DNA repair"/>
    <property type="evidence" value="ECO:0007669"/>
    <property type="project" value="UniProtKB-ARBA"/>
</dbReference>
<keyword evidence="2" id="KW-0540">Nuclease</keyword>
<keyword evidence="6" id="KW-1185">Reference proteome</keyword>
<dbReference type="AlphaFoldDB" id="T0MLF8"/>
<keyword evidence="2" id="KW-0378">Hydrolase</keyword>
<sequence length="371" mass="43461">MLVKLREKRKERLEIDDTTMLNFSKSQIKNVKSRNFVSHYIKKLENKNTKNIYSDCKKTYVFTKNKDECSSSNEEIDNFLEIEKNTEINNLEVEYLAMNKYYDKETQKINNEQINNKDLKKVNIKSLNKNYMQNGFFNNQSGNFSSDEEQKFDLVINKNKNLLENYQISNETKNEINKKDFEYTSNNESLDFLSIQSLIKKIISVLNLPFIDSPSESDAQCGFLCKNNLVDGVITEDNDILLYGGTVYKNFFRKNKYILKYDPCVIKNNLGLSTVDLINIGFVLGSDYTIGIKGIGIKKVRDYIKTKEFNSIEKNEYLKIYLNSKVNTEWKPKFGVLNVDKFLIFCKKNNIDDEKIAELEFYFNCKIKSNM</sequence>
<accession>T0MLF8</accession>
<evidence type="ECO:0000256" key="2">
    <source>
        <dbReference type="ARBA" id="ARBA00022759"/>
    </source>
</evidence>
<dbReference type="Pfam" id="PF00867">
    <property type="entry name" value="XPG_I"/>
    <property type="match status" value="1"/>
</dbReference>
<name>T0MLF8_9MICR</name>
<dbReference type="Gene3D" id="1.10.150.20">
    <property type="entry name" value="5' to 3' exonuclease, C-terminal subdomain"/>
    <property type="match status" value="1"/>
</dbReference>
<dbReference type="InterPro" id="IPR036279">
    <property type="entry name" value="5-3_exonuclease_C_sf"/>
</dbReference>
<organism evidence="5 6">
    <name type="scientific">Vairimorpha apis BRL 01</name>
    <dbReference type="NCBI Taxonomy" id="1037528"/>
    <lineage>
        <taxon>Eukaryota</taxon>
        <taxon>Fungi</taxon>
        <taxon>Fungi incertae sedis</taxon>
        <taxon>Microsporidia</taxon>
        <taxon>Nosematidae</taxon>
        <taxon>Vairimorpha</taxon>
    </lineage>
</organism>
<dbReference type="PRINTS" id="PR00853">
    <property type="entry name" value="XPGRADSUPER"/>
</dbReference>
<dbReference type="SMART" id="SM00484">
    <property type="entry name" value="XPGI"/>
    <property type="match status" value="1"/>
</dbReference>